<keyword evidence="10" id="KW-1185">Reference proteome</keyword>
<evidence type="ECO:0000256" key="6">
    <source>
        <dbReference type="ARBA" id="ARBA00023128"/>
    </source>
</evidence>
<sequence>MAETVGLTELFRGEDPIVPNSPLTHPSIVAVHGLNGHPSKTWTTPKTNKFWLSDADLLPSSLKRARILTFGYNASVTALLGKTSSDRILQHAHTLVAELVADRELEDAVQRPIIFICHSLGGIIVKRALAYSASRTSKLVQHLHSIFVSTYAILFLGTPHNGSNRAGLASIGRRMIDTFVPSKVLDTDGQLLDALLEGSEVLQNITDMFAPLMKNFRIYFFWEQKKTDLGTTLAYVVEENSAAPILDDTERAGLPYGHRDMCKFENRNSPGYRLVTAALMRYSKDAPGTVSMRWVHATEMLKTKRMNEAAELVQ</sequence>
<dbReference type="InterPro" id="IPR007751">
    <property type="entry name" value="DUF676_lipase-like"/>
</dbReference>
<dbReference type="PANTHER" id="PTHR48182:SF2">
    <property type="entry name" value="PROTEIN SERAC1"/>
    <property type="match status" value="1"/>
</dbReference>
<gene>
    <name evidence="9" type="ORF">K469DRAFT_663430</name>
</gene>
<dbReference type="EMBL" id="ML994629">
    <property type="protein sequence ID" value="KAF2186510.1"/>
    <property type="molecule type" value="Genomic_DNA"/>
</dbReference>
<accession>A0A6A6E8M7</accession>
<organism evidence="9 10">
    <name type="scientific">Zopfia rhizophila CBS 207.26</name>
    <dbReference type="NCBI Taxonomy" id="1314779"/>
    <lineage>
        <taxon>Eukaryota</taxon>
        <taxon>Fungi</taxon>
        <taxon>Dikarya</taxon>
        <taxon>Ascomycota</taxon>
        <taxon>Pezizomycotina</taxon>
        <taxon>Dothideomycetes</taxon>
        <taxon>Dothideomycetes incertae sedis</taxon>
        <taxon>Zopfiaceae</taxon>
        <taxon>Zopfia</taxon>
    </lineage>
</organism>
<dbReference type="GO" id="GO:0005783">
    <property type="term" value="C:endoplasmic reticulum"/>
    <property type="evidence" value="ECO:0007669"/>
    <property type="project" value="UniProtKB-SubCell"/>
</dbReference>
<evidence type="ECO:0000256" key="2">
    <source>
        <dbReference type="ARBA" id="ARBA00004240"/>
    </source>
</evidence>
<dbReference type="SUPFAM" id="SSF53474">
    <property type="entry name" value="alpha/beta-Hydrolases"/>
    <property type="match status" value="1"/>
</dbReference>
<evidence type="ECO:0000256" key="3">
    <source>
        <dbReference type="ARBA" id="ARBA00004370"/>
    </source>
</evidence>
<dbReference type="Gene3D" id="3.40.50.1820">
    <property type="entry name" value="alpha/beta hydrolase"/>
    <property type="match status" value="1"/>
</dbReference>
<dbReference type="Pfam" id="PF05057">
    <property type="entry name" value="DUF676"/>
    <property type="match status" value="1"/>
</dbReference>
<dbReference type="GO" id="GO:0016020">
    <property type="term" value="C:membrane"/>
    <property type="evidence" value="ECO:0007669"/>
    <property type="project" value="UniProtKB-SubCell"/>
</dbReference>
<dbReference type="AlphaFoldDB" id="A0A6A6E8M7"/>
<evidence type="ECO:0000256" key="4">
    <source>
        <dbReference type="ARBA" id="ARBA00007920"/>
    </source>
</evidence>
<dbReference type="InterPro" id="IPR052374">
    <property type="entry name" value="SERAC1"/>
</dbReference>
<protein>
    <submittedName>
        <fullName evidence="9">Ribonuclease-like protein p/mrp subunit</fullName>
    </submittedName>
</protein>
<dbReference type="PANTHER" id="PTHR48182">
    <property type="entry name" value="PROTEIN SERAC1"/>
    <property type="match status" value="1"/>
</dbReference>
<keyword evidence="6" id="KW-0496">Mitochondrion</keyword>
<evidence type="ECO:0000313" key="9">
    <source>
        <dbReference type="EMBL" id="KAF2186510.1"/>
    </source>
</evidence>
<evidence type="ECO:0000256" key="7">
    <source>
        <dbReference type="ARBA" id="ARBA00023136"/>
    </source>
</evidence>
<dbReference type="OrthoDB" id="5086500at2759"/>
<evidence type="ECO:0000256" key="1">
    <source>
        <dbReference type="ARBA" id="ARBA00004173"/>
    </source>
</evidence>
<evidence type="ECO:0000259" key="8">
    <source>
        <dbReference type="Pfam" id="PF05057"/>
    </source>
</evidence>
<dbReference type="Proteomes" id="UP000800200">
    <property type="component" value="Unassembled WGS sequence"/>
</dbReference>
<evidence type="ECO:0000313" key="10">
    <source>
        <dbReference type="Proteomes" id="UP000800200"/>
    </source>
</evidence>
<comment type="similarity">
    <text evidence="4">Belongs to the putative lipase ROG1 family.</text>
</comment>
<proteinExistence type="inferred from homology"/>
<keyword evidence="7" id="KW-0472">Membrane</keyword>
<dbReference type="InterPro" id="IPR029058">
    <property type="entry name" value="AB_hydrolase_fold"/>
</dbReference>
<dbReference type="GO" id="GO:0005739">
    <property type="term" value="C:mitochondrion"/>
    <property type="evidence" value="ECO:0007669"/>
    <property type="project" value="UniProtKB-SubCell"/>
</dbReference>
<name>A0A6A6E8M7_9PEZI</name>
<evidence type="ECO:0000256" key="5">
    <source>
        <dbReference type="ARBA" id="ARBA00022824"/>
    </source>
</evidence>
<feature type="domain" description="DUF676" evidence="8">
    <location>
        <begin position="90"/>
        <end position="164"/>
    </location>
</feature>
<reference evidence="9" key="1">
    <citation type="journal article" date="2020" name="Stud. Mycol.">
        <title>101 Dothideomycetes genomes: a test case for predicting lifestyles and emergence of pathogens.</title>
        <authorList>
            <person name="Haridas S."/>
            <person name="Albert R."/>
            <person name="Binder M."/>
            <person name="Bloem J."/>
            <person name="Labutti K."/>
            <person name="Salamov A."/>
            <person name="Andreopoulos B."/>
            <person name="Baker S."/>
            <person name="Barry K."/>
            <person name="Bills G."/>
            <person name="Bluhm B."/>
            <person name="Cannon C."/>
            <person name="Castanera R."/>
            <person name="Culley D."/>
            <person name="Daum C."/>
            <person name="Ezra D."/>
            <person name="Gonzalez J."/>
            <person name="Henrissat B."/>
            <person name="Kuo A."/>
            <person name="Liang C."/>
            <person name="Lipzen A."/>
            <person name="Lutzoni F."/>
            <person name="Magnuson J."/>
            <person name="Mondo S."/>
            <person name="Nolan M."/>
            <person name="Ohm R."/>
            <person name="Pangilinan J."/>
            <person name="Park H.-J."/>
            <person name="Ramirez L."/>
            <person name="Alfaro M."/>
            <person name="Sun H."/>
            <person name="Tritt A."/>
            <person name="Yoshinaga Y."/>
            <person name="Zwiers L.-H."/>
            <person name="Turgeon B."/>
            <person name="Goodwin S."/>
            <person name="Spatafora J."/>
            <person name="Crous P."/>
            <person name="Grigoriev I."/>
        </authorList>
    </citation>
    <scope>NUCLEOTIDE SEQUENCE</scope>
    <source>
        <strain evidence="9">CBS 207.26</strain>
    </source>
</reference>
<keyword evidence="5" id="KW-0256">Endoplasmic reticulum</keyword>
<comment type="subcellular location">
    <subcellularLocation>
        <location evidence="2">Endoplasmic reticulum</location>
    </subcellularLocation>
    <subcellularLocation>
        <location evidence="3">Membrane</location>
    </subcellularLocation>
    <subcellularLocation>
        <location evidence="1">Mitochondrion</location>
    </subcellularLocation>
</comment>